<dbReference type="PROSITE" id="PS00139">
    <property type="entry name" value="THIOL_PROTEASE_CYS"/>
    <property type="match status" value="1"/>
</dbReference>
<evidence type="ECO:0000313" key="7">
    <source>
        <dbReference type="WBParaSite" id="PSAMB.scaffold1688size28724.g14347.t1"/>
    </source>
</evidence>
<dbReference type="InterPro" id="IPR000668">
    <property type="entry name" value="Peptidase_C1A_C"/>
</dbReference>
<keyword evidence="4" id="KW-1133">Transmembrane helix</keyword>
<dbReference type="Pfam" id="PF00059">
    <property type="entry name" value="Lectin_C"/>
    <property type="match status" value="1"/>
</dbReference>
<organism evidence="6 7">
    <name type="scientific">Plectus sambesii</name>
    <dbReference type="NCBI Taxonomy" id="2011161"/>
    <lineage>
        <taxon>Eukaryota</taxon>
        <taxon>Metazoa</taxon>
        <taxon>Ecdysozoa</taxon>
        <taxon>Nematoda</taxon>
        <taxon>Chromadorea</taxon>
        <taxon>Plectida</taxon>
        <taxon>Plectina</taxon>
        <taxon>Plectoidea</taxon>
        <taxon>Plectidae</taxon>
        <taxon>Plectus</taxon>
    </lineage>
</organism>
<dbReference type="PANTHER" id="PTHR22714">
    <property type="entry name" value="PROTEIN CBG02446-RELATED"/>
    <property type="match status" value="1"/>
</dbReference>
<protein>
    <submittedName>
        <fullName evidence="7">C-type lectin domain-containing protein</fullName>
    </submittedName>
</protein>
<dbReference type="CDD" id="cd00037">
    <property type="entry name" value="CLECT"/>
    <property type="match status" value="1"/>
</dbReference>
<evidence type="ECO:0000256" key="1">
    <source>
        <dbReference type="ARBA" id="ARBA00022670"/>
    </source>
</evidence>
<dbReference type="SUPFAM" id="SSF56436">
    <property type="entry name" value="C-type lectin-like"/>
    <property type="match status" value="1"/>
</dbReference>
<feature type="transmembrane region" description="Helical" evidence="4">
    <location>
        <begin position="133"/>
        <end position="154"/>
    </location>
</feature>
<dbReference type="InterPro" id="IPR000169">
    <property type="entry name" value="Pept_cys_AS"/>
</dbReference>
<dbReference type="InterPro" id="IPR040128">
    <property type="entry name" value="T25E4.2-like"/>
</dbReference>
<dbReference type="SUPFAM" id="SSF54001">
    <property type="entry name" value="Cysteine proteinases"/>
    <property type="match status" value="1"/>
</dbReference>
<dbReference type="AlphaFoldDB" id="A0A914V9A9"/>
<sequence>MVTLRVAIWPSTPPFDPWTTECFKDLPQKPCPKPGYDMEPFLAVLNSLGWSYEWVLVDEIGDVLEDGNVTGAVGMVYRKEVDVLANVMRITSDRMNVVDFSVPVQYLQQVYFLALPDQFLQNSFILRPFDFDAWLMLFAILTAFMLIWAISAVLQRKYSWKLALIRSFNRHVITVCAMESKRAHRRPTYVSQVLSITFFALTFVILARIYQSIMSGMLAVSLKKKVPFTSSKELVELIRQGAWHLIYPIPNVLPECTEPTCSDLESALLTNPVTILPFGPEFEEKINKHRHVYFGQQLSDIVEHRFSLNRDNRPLGVVIRDDTLIASPAGFVFPKKSVYRKKFNEKLYKMFGGIHTIVRSYEDMTPYPRADLAQRTSRVTISMLHLNEFFMVILAAYAAGYPPMKKDRPAVLLFLDKLSTEGKKQLNDFCSKIFSGSAPDCKAPVSGGLLLQSFCQYMCEIQSKFSQLQKNERWLNFKRNIGDTGHSMMLSYQDPAVAAQEWLWKNDFFDNINKEFKLGTVTFKLGDNKFSTWALEEITKLSKLLLPSVDKNLPPMECNVADFKQRIDHRPYMDVRDQGSCGSCWAFASTNAIQGAYSVMSNKKSMNYSTQQLLDCSGALCSGATFQSAVDYFKTSSIGLIPESSKAYVGEEKNPSCSSEGTPSDLFLHEFTLFHAKEPKTLIEIQDLENRLICSLQKGPVAVGIAATNEMTFYKEGVFDSVFDWVESINHAVVVVGYEKDHFIVMNSYGSSWGENGYIRLPRGKNAFHMTEYQFAPKVVHKYPHYHQGIVYRLYKEAKNWQSAENRCKEDGGHLASIHNQEQEEFIHSLTIGANASVWIGLKANSWSDGSEMNFGLVSSACASINNADGEKITESNCNDQMQFICAIKV</sequence>
<keyword evidence="2" id="KW-0378">Hydrolase</keyword>
<evidence type="ECO:0000256" key="2">
    <source>
        <dbReference type="ARBA" id="ARBA00022801"/>
    </source>
</evidence>
<proteinExistence type="predicted"/>
<name>A0A914V9A9_9BILA</name>
<dbReference type="GO" id="GO:0006508">
    <property type="term" value="P:proteolysis"/>
    <property type="evidence" value="ECO:0007669"/>
    <property type="project" value="UniProtKB-KW"/>
</dbReference>
<dbReference type="InterPro" id="IPR039417">
    <property type="entry name" value="Peptidase_C1A_papain-like"/>
</dbReference>
<dbReference type="InterPro" id="IPR038765">
    <property type="entry name" value="Papain-like_cys_pep_sf"/>
</dbReference>
<dbReference type="Proteomes" id="UP000887566">
    <property type="component" value="Unplaced"/>
</dbReference>
<dbReference type="Gene3D" id="3.40.190.10">
    <property type="entry name" value="Periplasmic binding protein-like II"/>
    <property type="match status" value="1"/>
</dbReference>
<keyword evidence="1" id="KW-0645">Protease</keyword>
<dbReference type="SMART" id="SM00645">
    <property type="entry name" value="Pept_C1"/>
    <property type="match status" value="1"/>
</dbReference>
<evidence type="ECO:0000256" key="4">
    <source>
        <dbReference type="SAM" id="Phobius"/>
    </source>
</evidence>
<dbReference type="InterPro" id="IPR001304">
    <property type="entry name" value="C-type_lectin-like"/>
</dbReference>
<dbReference type="PRINTS" id="PR00705">
    <property type="entry name" value="PAPAIN"/>
</dbReference>
<evidence type="ECO:0000256" key="3">
    <source>
        <dbReference type="ARBA" id="ARBA00022807"/>
    </source>
</evidence>
<keyword evidence="4" id="KW-0472">Membrane</keyword>
<keyword evidence="6" id="KW-1185">Reference proteome</keyword>
<dbReference type="CDD" id="cd02248">
    <property type="entry name" value="Peptidase_C1A"/>
    <property type="match status" value="1"/>
</dbReference>
<feature type="transmembrane region" description="Helical" evidence="4">
    <location>
        <begin position="189"/>
        <end position="210"/>
    </location>
</feature>
<accession>A0A914V9A9</accession>
<dbReference type="Pfam" id="PF00112">
    <property type="entry name" value="Peptidase_C1"/>
    <property type="match status" value="1"/>
</dbReference>
<dbReference type="PROSITE" id="PS50041">
    <property type="entry name" value="C_TYPE_LECTIN_2"/>
    <property type="match status" value="1"/>
</dbReference>
<feature type="domain" description="C-type lectin" evidence="5">
    <location>
        <begin position="787"/>
        <end position="887"/>
    </location>
</feature>
<dbReference type="InterPro" id="IPR016186">
    <property type="entry name" value="C-type_lectin-like/link_sf"/>
</dbReference>
<dbReference type="Gene3D" id="3.10.100.10">
    <property type="entry name" value="Mannose-Binding Protein A, subunit A"/>
    <property type="match status" value="1"/>
</dbReference>
<reference evidence="7" key="1">
    <citation type="submission" date="2022-11" db="UniProtKB">
        <authorList>
            <consortium name="WormBaseParasite"/>
        </authorList>
    </citation>
    <scope>IDENTIFICATION</scope>
</reference>
<keyword evidence="3" id="KW-0788">Thiol protease</keyword>
<dbReference type="Gene3D" id="3.90.70.10">
    <property type="entry name" value="Cysteine proteinases"/>
    <property type="match status" value="1"/>
</dbReference>
<evidence type="ECO:0000259" key="5">
    <source>
        <dbReference type="PROSITE" id="PS50041"/>
    </source>
</evidence>
<dbReference type="SUPFAM" id="SSF53850">
    <property type="entry name" value="Periplasmic binding protein-like II"/>
    <property type="match status" value="1"/>
</dbReference>
<dbReference type="WBParaSite" id="PSAMB.scaffold1688size28724.g14347.t1">
    <property type="protein sequence ID" value="PSAMB.scaffold1688size28724.g14347.t1"/>
    <property type="gene ID" value="PSAMB.scaffold1688size28724.g14347"/>
</dbReference>
<keyword evidence="4" id="KW-0812">Transmembrane</keyword>
<dbReference type="PANTHER" id="PTHR22714:SF2">
    <property type="entry name" value="IONOTROPIC GLUTAMATE RECEPTOR L-GLUTAMATE AND GLYCINE-BINDING DOMAIN-CONTAINING PROTEIN"/>
    <property type="match status" value="1"/>
</dbReference>
<evidence type="ECO:0000313" key="6">
    <source>
        <dbReference type="Proteomes" id="UP000887566"/>
    </source>
</evidence>
<dbReference type="GO" id="GO:0008234">
    <property type="term" value="F:cysteine-type peptidase activity"/>
    <property type="evidence" value="ECO:0007669"/>
    <property type="project" value="UniProtKB-KW"/>
</dbReference>
<dbReference type="InterPro" id="IPR016187">
    <property type="entry name" value="CTDL_fold"/>
</dbReference>
<dbReference type="SMART" id="SM00034">
    <property type="entry name" value="CLECT"/>
    <property type="match status" value="1"/>
</dbReference>